<evidence type="ECO:0000313" key="3">
    <source>
        <dbReference type="Proteomes" id="UP001500399"/>
    </source>
</evidence>
<evidence type="ECO:0000313" key="2">
    <source>
        <dbReference type="EMBL" id="GAA0202959.1"/>
    </source>
</evidence>
<gene>
    <name evidence="2" type="ORF">GCM10008919_02870</name>
</gene>
<reference evidence="2 3" key="1">
    <citation type="journal article" date="2019" name="Int. J. Syst. Evol. Microbiol.">
        <title>The Global Catalogue of Microorganisms (GCM) 10K type strain sequencing project: providing services to taxonomists for standard genome sequencing and annotation.</title>
        <authorList>
            <consortium name="The Broad Institute Genomics Platform"/>
            <consortium name="The Broad Institute Genome Sequencing Center for Infectious Disease"/>
            <person name="Wu L."/>
            <person name="Ma J."/>
        </authorList>
    </citation>
    <scope>NUCLEOTIDE SEQUENCE [LARGE SCALE GENOMIC DNA]</scope>
    <source>
        <strain evidence="2 3">JCM 8542</strain>
    </source>
</reference>
<feature type="signal peptide" evidence="1">
    <location>
        <begin position="1"/>
        <end position="29"/>
    </location>
</feature>
<dbReference type="Proteomes" id="UP001500399">
    <property type="component" value="Unassembled WGS sequence"/>
</dbReference>
<dbReference type="EMBL" id="BAAACR010000002">
    <property type="protein sequence ID" value="GAA0202959.1"/>
    <property type="molecule type" value="Genomic_DNA"/>
</dbReference>
<comment type="caution">
    <text evidence="2">The sequence shown here is derived from an EMBL/GenBank/DDBJ whole genome shotgun (WGS) entry which is preliminary data.</text>
</comment>
<keyword evidence="3" id="KW-1185">Reference proteome</keyword>
<keyword evidence="1" id="KW-0732">Signal</keyword>
<accession>A0ABN0SW41</accession>
<proteinExistence type="predicted"/>
<protein>
    <recommendedName>
        <fullName evidence="4">Acylphosphatase</fullName>
    </recommendedName>
</protein>
<sequence length="436" mass="48943">MYMAHRFVCARAFALLFFAVLGLYAPVYAAASSRVEETAAIVVGDQRIPPVVRARMERTVAAIAAERMEGRRVTEISAAEEAEIIGAVFDRLLVGYTVTGVTVRPAPQAEVEIHLVPWADTIQTVTVDTTVEGMPPAVEEMVRADLADVEDVFSDALVGLPVAATDWAAGALKRSLNAYMEERLPEFRADYDLEVDAAARVRLTVYPRLPVVRTVDLSMRSDTIPNVALLSQRSAMEMAVNRLVGVPVAFVARHRTALEHQLAQMLDARSDVRRLRLTSQVTIAPGERMAVMSRTDTTRYRLRLTGWLDIGRTSAAGGDVRRDLQVRLHAGRMVSARDELYAETDASPEDLHLDWRLGYARALLPHLTGELRYDLRDDRLSLAGSYELHPRWCVRYEQWPEQGAWEWELRYKLHDFMSIAGLIDQDDAWVRLIGNF</sequence>
<evidence type="ECO:0000256" key="1">
    <source>
        <dbReference type="SAM" id="SignalP"/>
    </source>
</evidence>
<feature type="chain" id="PRO_5045114655" description="Acylphosphatase" evidence="1">
    <location>
        <begin position="30"/>
        <end position="436"/>
    </location>
</feature>
<name>A0ABN0SW41_9FIRM</name>
<evidence type="ECO:0008006" key="4">
    <source>
        <dbReference type="Google" id="ProtNLM"/>
    </source>
</evidence>
<organism evidence="2 3">
    <name type="scientific">Selenomonas dianae</name>
    <dbReference type="NCBI Taxonomy" id="135079"/>
    <lineage>
        <taxon>Bacteria</taxon>
        <taxon>Bacillati</taxon>
        <taxon>Bacillota</taxon>
        <taxon>Negativicutes</taxon>
        <taxon>Selenomonadales</taxon>
        <taxon>Selenomonadaceae</taxon>
        <taxon>Selenomonas</taxon>
    </lineage>
</organism>